<dbReference type="PROSITE" id="PS00086">
    <property type="entry name" value="CYTOCHROME_P450"/>
    <property type="match status" value="1"/>
</dbReference>
<feature type="binding site" description="axial binding residue" evidence="13">
    <location>
        <position position="472"/>
    </location>
    <ligand>
        <name>heme</name>
        <dbReference type="ChEBI" id="CHEBI:30413"/>
    </ligand>
    <ligandPart>
        <name>Fe</name>
        <dbReference type="ChEBI" id="CHEBI:18248"/>
    </ligandPart>
</feature>
<protein>
    <recommendedName>
        <fullName evidence="17">Cytochrome P450</fullName>
    </recommendedName>
</protein>
<evidence type="ECO:0000256" key="9">
    <source>
        <dbReference type="ARBA" id="ARBA00023002"/>
    </source>
</evidence>
<evidence type="ECO:0000256" key="10">
    <source>
        <dbReference type="ARBA" id="ARBA00023004"/>
    </source>
</evidence>
<dbReference type="InterPro" id="IPR036396">
    <property type="entry name" value="Cyt_P450_sf"/>
</dbReference>
<dbReference type="InterPro" id="IPR001128">
    <property type="entry name" value="Cyt_P450"/>
</dbReference>
<keyword evidence="7" id="KW-0256">Endoplasmic reticulum</keyword>
<dbReference type="FunFam" id="1.10.630.10:FF:000042">
    <property type="entry name" value="Cytochrome P450"/>
    <property type="match status" value="1"/>
</dbReference>
<dbReference type="GO" id="GO:0005506">
    <property type="term" value="F:iron ion binding"/>
    <property type="evidence" value="ECO:0007669"/>
    <property type="project" value="InterPro"/>
</dbReference>
<comment type="cofactor">
    <cofactor evidence="1 13">
        <name>heme</name>
        <dbReference type="ChEBI" id="CHEBI:30413"/>
    </cofactor>
</comment>
<evidence type="ECO:0000256" key="2">
    <source>
        <dbReference type="ARBA" id="ARBA00004174"/>
    </source>
</evidence>
<accession>A0A9N9X522</accession>
<evidence type="ECO:0000256" key="12">
    <source>
        <dbReference type="ARBA" id="ARBA00023136"/>
    </source>
</evidence>
<dbReference type="GO" id="GO:0020037">
    <property type="term" value="F:heme binding"/>
    <property type="evidence" value="ECO:0007669"/>
    <property type="project" value="InterPro"/>
</dbReference>
<dbReference type="InterPro" id="IPR050476">
    <property type="entry name" value="Insect_CytP450_Detox"/>
</dbReference>
<dbReference type="GO" id="GO:0016705">
    <property type="term" value="F:oxidoreductase activity, acting on paired donors, with incorporation or reduction of molecular oxygen"/>
    <property type="evidence" value="ECO:0007669"/>
    <property type="project" value="InterPro"/>
</dbReference>
<proteinExistence type="inferred from homology"/>
<evidence type="ECO:0000256" key="3">
    <source>
        <dbReference type="ARBA" id="ARBA00004406"/>
    </source>
</evidence>
<evidence type="ECO:0000256" key="6">
    <source>
        <dbReference type="ARBA" id="ARBA00022723"/>
    </source>
</evidence>
<keyword evidence="11 14" id="KW-0503">Monooxygenase</keyword>
<keyword evidence="6 13" id="KW-0479">Metal-binding</keyword>
<evidence type="ECO:0008006" key="17">
    <source>
        <dbReference type="Google" id="ProtNLM"/>
    </source>
</evidence>
<dbReference type="SUPFAM" id="SSF48264">
    <property type="entry name" value="Cytochrome P450"/>
    <property type="match status" value="1"/>
</dbReference>
<evidence type="ECO:0000256" key="7">
    <source>
        <dbReference type="ARBA" id="ARBA00022824"/>
    </source>
</evidence>
<evidence type="ECO:0000256" key="4">
    <source>
        <dbReference type="ARBA" id="ARBA00010617"/>
    </source>
</evidence>
<evidence type="ECO:0000313" key="16">
    <source>
        <dbReference type="Proteomes" id="UP001153737"/>
    </source>
</evidence>
<name>A0A9N9X522_PHACE</name>
<dbReference type="Proteomes" id="UP001153737">
    <property type="component" value="Chromosome 8"/>
</dbReference>
<dbReference type="EMBL" id="OU896714">
    <property type="protein sequence ID" value="CAG9824140.1"/>
    <property type="molecule type" value="Genomic_DNA"/>
</dbReference>
<dbReference type="PRINTS" id="PR00463">
    <property type="entry name" value="EP450I"/>
</dbReference>
<dbReference type="PRINTS" id="PR00385">
    <property type="entry name" value="P450"/>
</dbReference>
<dbReference type="OrthoDB" id="2789670at2759"/>
<evidence type="ECO:0000256" key="5">
    <source>
        <dbReference type="ARBA" id="ARBA00022617"/>
    </source>
</evidence>
<reference evidence="15" key="1">
    <citation type="submission" date="2022-01" db="EMBL/GenBank/DDBJ databases">
        <authorList>
            <person name="King R."/>
        </authorList>
    </citation>
    <scope>NUCLEOTIDE SEQUENCE</scope>
</reference>
<keyword evidence="10 13" id="KW-0408">Iron</keyword>
<evidence type="ECO:0000256" key="8">
    <source>
        <dbReference type="ARBA" id="ARBA00022848"/>
    </source>
</evidence>
<keyword evidence="9 14" id="KW-0560">Oxidoreductase</keyword>
<comment type="subcellular location">
    <subcellularLocation>
        <location evidence="3">Endoplasmic reticulum membrane</location>
        <topology evidence="3">Peripheral membrane protein</topology>
    </subcellularLocation>
    <subcellularLocation>
        <location evidence="2">Microsome membrane</location>
        <topology evidence="2">Peripheral membrane protein</topology>
    </subcellularLocation>
</comment>
<evidence type="ECO:0000256" key="13">
    <source>
        <dbReference type="PIRSR" id="PIRSR602401-1"/>
    </source>
</evidence>
<sequence>MLQLIIGAAVLVALFYYIAIRPMSYWKNLGIKQSSPKWLVGDNFGTLFKTESFAGMVKRLYNQCPEATRYFGMYQFTLPTLMIKDPDLLKQITVKDFEYFMDHRVFIPEDADPLWGKNLFALTGQRWKNMRPILSPSFTSSKMRSMFVLMSECSETFVKHFLDKNDDVTEIEMKDMFTRFTNDVIATTAFGVKVDSLAKPKNDFYLMGKSATDFSGIWKNLKFFGYMVIPGFFKFFKIGLFEKSVSHFFIDLINDTVKTREEKHIVRPDVIHLLMEARKGIQQKEESNVPDTGFATVQEADLGKAGGAVKEITNLDITAQALIFFFAGFDTVSSLMCFMAYELAVNPDIQTRLRQEIRETLDECNGKLTYEALLKMKYMDMVVSETLRKWPGAIAVDRICTKPYTIEPTLPGEKPVHIKKGTVMWLPIIAIHNDPKFYPNPDKFDPERFSEENKGDINPYAYLPFGLGPRNCIGSRFALLENKTVMFHILRHFEFVPTGKSRIPLTLSKRSFNLLAEGGFWFGLKRVKN</sequence>
<dbReference type="CDD" id="cd11056">
    <property type="entry name" value="CYP6-like"/>
    <property type="match status" value="1"/>
</dbReference>
<comment type="similarity">
    <text evidence="4 14">Belongs to the cytochrome P450 family.</text>
</comment>
<organism evidence="15 16">
    <name type="scientific">Phaedon cochleariae</name>
    <name type="common">Mustard beetle</name>
    <dbReference type="NCBI Taxonomy" id="80249"/>
    <lineage>
        <taxon>Eukaryota</taxon>
        <taxon>Metazoa</taxon>
        <taxon>Ecdysozoa</taxon>
        <taxon>Arthropoda</taxon>
        <taxon>Hexapoda</taxon>
        <taxon>Insecta</taxon>
        <taxon>Pterygota</taxon>
        <taxon>Neoptera</taxon>
        <taxon>Endopterygota</taxon>
        <taxon>Coleoptera</taxon>
        <taxon>Polyphaga</taxon>
        <taxon>Cucujiformia</taxon>
        <taxon>Chrysomeloidea</taxon>
        <taxon>Chrysomelidae</taxon>
        <taxon>Chrysomelinae</taxon>
        <taxon>Chrysomelini</taxon>
        <taxon>Phaedon</taxon>
    </lineage>
</organism>
<dbReference type="PANTHER" id="PTHR24292">
    <property type="entry name" value="CYTOCHROME P450"/>
    <property type="match status" value="1"/>
</dbReference>
<evidence type="ECO:0000256" key="14">
    <source>
        <dbReference type="RuleBase" id="RU000461"/>
    </source>
</evidence>
<evidence type="ECO:0000256" key="11">
    <source>
        <dbReference type="ARBA" id="ARBA00023033"/>
    </source>
</evidence>
<dbReference type="Pfam" id="PF00067">
    <property type="entry name" value="p450"/>
    <property type="match status" value="1"/>
</dbReference>
<keyword evidence="8" id="KW-0492">Microsome</keyword>
<reference evidence="15" key="2">
    <citation type="submission" date="2022-10" db="EMBL/GenBank/DDBJ databases">
        <authorList>
            <consortium name="ENA_rothamsted_submissions"/>
            <consortium name="culmorum"/>
            <person name="King R."/>
        </authorList>
    </citation>
    <scope>NUCLEOTIDE SEQUENCE</scope>
</reference>
<dbReference type="PANTHER" id="PTHR24292:SF54">
    <property type="entry name" value="CYP9F3-RELATED"/>
    <property type="match status" value="1"/>
</dbReference>
<evidence type="ECO:0000313" key="15">
    <source>
        <dbReference type="EMBL" id="CAG9824140.1"/>
    </source>
</evidence>
<dbReference type="InterPro" id="IPR002401">
    <property type="entry name" value="Cyt_P450_E_grp-I"/>
</dbReference>
<gene>
    <name evidence="15" type="ORF">PHAECO_LOCUS11688</name>
</gene>
<dbReference type="GO" id="GO:0004497">
    <property type="term" value="F:monooxygenase activity"/>
    <property type="evidence" value="ECO:0007669"/>
    <property type="project" value="UniProtKB-KW"/>
</dbReference>
<evidence type="ECO:0000256" key="1">
    <source>
        <dbReference type="ARBA" id="ARBA00001971"/>
    </source>
</evidence>
<dbReference type="InterPro" id="IPR017972">
    <property type="entry name" value="Cyt_P450_CS"/>
</dbReference>
<dbReference type="GO" id="GO:0005789">
    <property type="term" value="C:endoplasmic reticulum membrane"/>
    <property type="evidence" value="ECO:0007669"/>
    <property type="project" value="UniProtKB-SubCell"/>
</dbReference>
<dbReference type="Gene3D" id="1.10.630.10">
    <property type="entry name" value="Cytochrome P450"/>
    <property type="match status" value="1"/>
</dbReference>
<keyword evidence="5 13" id="KW-0349">Heme</keyword>
<keyword evidence="16" id="KW-1185">Reference proteome</keyword>
<keyword evidence="12" id="KW-0472">Membrane</keyword>
<dbReference type="AlphaFoldDB" id="A0A9N9X522"/>